<dbReference type="HAMAP" id="MF_00173">
    <property type="entry name" value="Arg_repressor"/>
    <property type="match status" value="1"/>
</dbReference>
<dbReference type="GO" id="GO:0003700">
    <property type="term" value="F:DNA-binding transcription factor activity"/>
    <property type="evidence" value="ECO:0007669"/>
    <property type="project" value="UniProtKB-UniRule"/>
</dbReference>
<evidence type="ECO:0000256" key="4">
    <source>
        <dbReference type="ARBA" id="ARBA00023015"/>
    </source>
</evidence>
<sequence length="149" mass="16673">MKYSRHAKILEIIENNEIETQEELAEFLKRSGINVTQATVSRDIKELRLIKVLAKNGRYKYASMKQQESAISDRLVKIFKDSILSIDYAGNIIVLKTLSGAANAACAAIDALDVKELVGTIAGDDTIFILARDPEMVGELVERFKKLMR</sequence>
<evidence type="ECO:0000256" key="3">
    <source>
        <dbReference type="ARBA" id="ARBA00022490"/>
    </source>
</evidence>
<evidence type="ECO:0000256" key="2">
    <source>
        <dbReference type="ARBA" id="ARBA00008316"/>
    </source>
</evidence>
<dbReference type="STRING" id="1121919.SAMN02745975_00156"/>
<dbReference type="PRINTS" id="PR01467">
    <property type="entry name" value="ARGREPRESSOR"/>
</dbReference>
<evidence type="ECO:0000259" key="9">
    <source>
        <dbReference type="Pfam" id="PF01316"/>
    </source>
</evidence>
<keyword evidence="6 7" id="KW-0804">Transcription</keyword>
<dbReference type="RefSeq" id="WP_110939470.1">
    <property type="nucleotide sequence ID" value="NZ_FQZV01000003.1"/>
</dbReference>
<proteinExistence type="inferred from homology"/>
<dbReference type="PANTHER" id="PTHR34471">
    <property type="entry name" value="ARGININE REPRESSOR"/>
    <property type="match status" value="1"/>
</dbReference>
<dbReference type="Gene3D" id="3.30.1360.40">
    <property type="match status" value="1"/>
</dbReference>
<dbReference type="UniPathway" id="UPA00068"/>
<evidence type="ECO:0000256" key="5">
    <source>
        <dbReference type="ARBA" id="ARBA00023125"/>
    </source>
</evidence>
<feature type="domain" description="Arginine repressor DNA-binding" evidence="9">
    <location>
        <begin position="2"/>
        <end position="67"/>
    </location>
</feature>
<evidence type="ECO:0000256" key="7">
    <source>
        <dbReference type="HAMAP-Rule" id="MF_00173"/>
    </source>
</evidence>
<dbReference type="Pfam" id="PF02863">
    <property type="entry name" value="Arg_repressor_C"/>
    <property type="match status" value="1"/>
</dbReference>
<dbReference type="GO" id="GO:1900079">
    <property type="term" value="P:regulation of arginine biosynthetic process"/>
    <property type="evidence" value="ECO:0007669"/>
    <property type="project" value="UniProtKB-UniRule"/>
</dbReference>
<dbReference type="InterPro" id="IPR036251">
    <property type="entry name" value="Arg_repress_C_sf"/>
</dbReference>
<keyword evidence="3 7" id="KW-0963">Cytoplasm</keyword>
<evidence type="ECO:0000256" key="8">
    <source>
        <dbReference type="NCBIfam" id="TIGR01529"/>
    </source>
</evidence>
<comment type="pathway">
    <text evidence="7">Amino-acid biosynthesis; L-arginine biosynthesis [regulation].</text>
</comment>
<dbReference type="EMBL" id="FQZV01000003">
    <property type="protein sequence ID" value="SHI55867.1"/>
    <property type="molecule type" value="Genomic_DNA"/>
</dbReference>
<dbReference type="Proteomes" id="UP000184536">
    <property type="component" value="Unassembled WGS sequence"/>
</dbReference>
<keyword evidence="7" id="KW-0678">Repressor</keyword>
<dbReference type="AlphaFoldDB" id="A0A1M6C4B3"/>
<dbReference type="OrthoDB" id="9807089at2"/>
<evidence type="ECO:0000313" key="11">
    <source>
        <dbReference type="EMBL" id="SHI55867.1"/>
    </source>
</evidence>
<comment type="similarity">
    <text evidence="2 7">Belongs to the ArgR family.</text>
</comment>
<evidence type="ECO:0000256" key="6">
    <source>
        <dbReference type="ARBA" id="ARBA00023163"/>
    </source>
</evidence>
<dbReference type="GO" id="GO:0003677">
    <property type="term" value="F:DNA binding"/>
    <property type="evidence" value="ECO:0007669"/>
    <property type="project" value="UniProtKB-KW"/>
</dbReference>
<protein>
    <recommendedName>
        <fullName evidence="7 8">Arginine repressor</fullName>
    </recommendedName>
</protein>
<dbReference type="SUPFAM" id="SSF46785">
    <property type="entry name" value="Winged helix' DNA-binding domain"/>
    <property type="match status" value="1"/>
</dbReference>
<dbReference type="NCBIfam" id="TIGR01529">
    <property type="entry name" value="argR_whole"/>
    <property type="match status" value="1"/>
</dbReference>
<dbReference type="InterPro" id="IPR001669">
    <property type="entry name" value="Arg_repress"/>
</dbReference>
<dbReference type="InterPro" id="IPR036390">
    <property type="entry name" value="WH_DNA-bd_sf"/>
</dbReference>
<evidence type="ECO:0000313" key="12">
    <source>
        <dbReference type="Proteomes" id="UP000184536"/>
    </source>
</evidence>
<dbReference type="InterPro" id="IPR020899">
    <property type="entry name" value="Arg_repress_C"/>
</dbReference>
<gene>
    <name evidence="7" type="primary">argR</name>
    <name evidence="11" type="ORF">SAMN02745975_00156</name>
</gene>
<name>A0A1M6C4B3_9FIRM</name>
<keyword evidence="4 7" id="KW-0805">Transcription regulation</keyword>
<evidence type="ECO:0000259" key="10">
    <source>
        <dbReference type="Pfam" id="PF02863"/>
    </source>
</evidence>
<dbReference type="PANTHER" id="PTHR34471:SF1">
    <property type="entry name" value="ARGININE REPRESSOR"/>
    <property type="match status" value="1"/>
</dbReference>
<comment type="subcellular location">
    <subcellularLocation>
        <location evidence="1 7">Cytoplasm</location>
    </subcellularLocation>
</comment>
<dbReference type="GO" id="GO:0051259">
    <property type="term" value="P:protein complex oligomerization"/>
    <property type="evidence" value="ECO:0007669"/>
    <property type="project" value="InterPro"/>
</dbReference>
<dbReference type="NCBIfam" id="NF001680">
    <property type="entry name" value="PRK00441.1"/>
    <property type="match status" value="1"/>
</dbReference>
<dbReference type="InterPro" id="IPR036388">
    <property type="entry name" value="WH-like_DNA-bd_sf"/>
</dbReference>
<evidence type="ECO:0000256" key="1">
    <source>
        <dbReference type="ARBA" id="ARBA00004496"/>
    </source>
</evidence>
<reference evidence="12" key="1">
    <citation type="submission" date="2016-11" db="EMBL/GenBank/DDBJ databases">
        <authorList>
            <person name="Varghese N."/>
            <person name="Submissions S."/>
        </authorList>
    </citation>
    <scope>NUCLEOTIDE SEQUENCE [LARGE SCALE GENOMIC DNA]</scope>
    <source>
        <strain evidence="12">DSM 17957</strain>
    </source>
</reference>
<dbReference type="SUPFAM" id="SSF55252">
    <property type="entry name" value="C-terminal domain of arginine repressor"/>
    <property type="match status" value="1"/>
</dbReference>
<organism evidence="11 12">
    <name type="scientific">Geosporobacter subterraneus DSM 17957</name>
    <dbReference type="NCBI Taxonomy" id="1121919"/>
    <lineage>
        <taxon>Bacteria</taxon>
        <taxon>Bacillati</taxon>
        <taxon>Bacillota</taxon>
        <taxon>Clostridia</taxon>
        <taxon>Peptostreptococcales</taxon>
        <taxon>Thermotaleaceae</taxon>
        <taxon>Geosporobacter</taxon>
    </lineage>
</organism>
<dbReference type="GO" id="GO:0005737">
    <property type="term" value="C:cytoplasm"/>
    <property type="evidence" value="ECO:0007669"/>
    <property type="project" value="UniProtKB-SubCell"/>
</dbReference>
<keyword evidence="12" id="KW-1185">Reference proteome</keyword>
<keyword evidence="5 7" id="KW-0238">DNA-binding</keyword>
<keyword evidence="7" id="KW-0055">Arginine biosynthesis</keyword>
<dbReference type="Gene3D" id="1.10.10.10">
    <property type="entry name" value="Winged helix-like DNA-binding domain superfamily/Winged helix DNA-binding domain"/>
    <property type="match status" value="1"/>
</dbReference>
<dbReference type="GO" id="GO:0006526">
    <property type="term" value="P:L-arginine biosynthetic process"/>
    <property type="evidence" value="ECO:0007669"/>
    <property type="project" value="UniProtKB-UniPathway"/>
</dbReference>
<keyword evidence="7" id="KW-0028">Amino-acid biosynthesis</keyword>
<comment type="function">
    <text evidence="7">Regulates arginine biosynthesis genes.</text>
</comment>
<dbReference type="GO" id="GO:0034618">
    <property type="term" value="F:arginine binding"/>
    <property type="evidence" value="ECO:0007669"/>
    <property type="project" value="InterPro"/>
</dbReference>
<accession>A0A1M6C4B3</accession>
<feature type="domain" description="Arginine repressor C-terminal" evidence="10">
    <location>
        <begin position="79"/>
        <end position="146"/>
    </location>
</feature>
<dbReference type="InterPro" id="IPR020900">
    <property type="entry name" value="Arg_repress_DNA-bd"/>
</dbReference>
<dbReference type="Pfam" id="PF01316">
    <property type="entry name" value="Arg_repressor"/>
    <property type="match status" value="1"/>
</dbReference>